<organism evidence="6">
    <name type="scientific">freshwater metagenome</name>
    <dbReference type="NCBI Taxonomy" id="449393"/>
    <lineage>
        <taxon>unclassified sequences</taxon>
        <taxon>metagenomes</taxon>
        <taxon>ecological metagenomes</taxon>
    </lineage>
</organism>
<dbReference type="AlphaFoldDB" id="A0A6J5YPD2"/>
<keyword evidence="2 5" id="KW-0812">Transmembrane</keyword>
<feature type="transmembrane region" description="Helical" evidence="5">
    <location>
        <begin position="184"/>
        <end position="202"/>
    </location>
</feature>
<evidence type="ECO:0000256" key="3">
    <source>
        <dbReference type="ARBA" id="ARBA00022989"/>
    </source>
</evidence>
<dbReference type="PRINTS" id="PR00728">
    <property type="entry name" value="SIGNALPTASE"/>
</dbReference>
<dbReference type="CDD" id="cd06462">
    <property type="entry name" value="Peptidase_S24_S26"/>
    <property type="match status" value="1"/>
</dbReference>
<dbReference type="InterPro" id="IPR001733">
    <property type="entry name" value="Peptidase_S26B"/>
</dbReference>
<protein>
    <submittedName>
        <fullName evidence="6">Unannotated protein</fullName>
    </submittedName>
</protein>
<sequence length="229" mass="24720">MSNNRCEVFSQSPVNQVWIEGSSQHPDSKVLLTITSSSGEETALITPSEVIHSEAKFFVEAPAERVEVKGKSTYMKLYGYLRIVGYSLATVVIAFSLFSFTGTVKARIVLTGSMQPAINPGDIIITTPPSNKAPQEGDVIAYTARRFNGGEVGIFSHRIIGGSAETGFIVKGDSNKAPDVQKPMLNDISGVVIAIIPFIGNFLTRKALFLIVPTIIGLWLVIDAMKNAE</sequence>
<keyword evidence="4 5" id="KW-0472">Membrane</keyword>
<dbReference type="InterPro" id="IPR036286">
    <property type="entry name" value="LexA/Signal_pep-like_sf"/>
</dbReference>
<evidence type="ECO:0000256" key="1">
    <source>
        <dbReference type="ARBA" id="ARBA00004370"/>
    </source>
</evidence>
<dbReference type="SUPFAM" id="SSF51306">
    <property type="entry name" value="LexA/Signal peptidase"/>
    <property type="match status" value="1"/>
</dbReference>
<feature type="transmembrane region" description="Helical" evidence="5">
    <location>
        <begin position="83"/>
        <end position="104"/>
    </location>
</feature>
<comment type="subcellular location">
    <subcellularLocation>
        <location evidence="1">Membrane</location>
    </subcellularLocation>
</comment>
<dbReference type="GO" id="GO:0008233">
    <property type="term" value="F:peptidase activity"/>
    <property type="evidence" value="ECO:0007669"/>
    <property type="project" value="InterPro"/>
</dbReference>
<dbReference type="NCBIfam" id="TIGR02228">
    <property type="entry name" value="sigpep_I_arch"/>
    <property type="match status" value="1"/>
</dbReference>
<feature type="transmembrane region" description="Helical" evidence="5">
    <location>
        <begin position="208"/>
        <end position="225"/>
    </location>
</feature>
<dbReference type="GO" id="GO:0006465">
    <property type="term" value="P:signal peptide processing"/>
    <property type="evidence" value="ECO:0007669"/>
    <property type="project" value="InterPro"/>
</dbReference>
<evidence type="ECO:0000256" key="5">
    <source>
        <dbReference type="SAM" id="Phobius"/>
    </source>
</evidence>
<keyword evidence="3 5" id="KW-1133">Transmembrane helix</keyword>
<evidence type="ECO:0000256" key="2">
    <source>
        <dbReference type="ARBA" id="ARBA00022692"/>
    </source>
</evidence>
<proteinExistence type="predicted"/>
<dbReference type="EMBL" id="CAESAG010000023">
    <property type="protein sequence ID" value="CAB4332141.1"/>
    <property type="molecule type" value="Genomic_DNA"/>
</dbReference>
<evidence type="ECO:0000313" key="6">
    <source>
        <dbReference type="EMBL" id="CAB4332141.1"/>
    </source>
</evidence>
<gene>
    <name evidence="6" type="ORF">UFOPK4080_00265</name>
</gene>
<evidence type="ECO:0000256" key="4">
    <source>
        <dbReference type="ARBA" id="ARBA00023136"/>
    </source>
</evidence>
<name>A0A6J5YPD2_9ZZZZ</name>
<reference evidence="6" key="1">
    <citation type="submission" date="2020-05" db="EMBL/GenBank/DDBJ databases">
        <authorList>
            <person name="Chiriac C."/>
            <person name="Salcher M."/>
            <person name="Ghai R."/>
            <person name="Kavagutti S V."/>
        </authorList>
    </citation>
    <scope>NUCLEOTIDE SEQUENCE</scope>
</reference>
<accession>A0A6J5YPD2</accession>
<dbReference type="GO" id="GO:0016020">
    <property type="term" value="C:membrane"/>
    <property type="evidence" value="ECO:0007669"/>
    <property type="project" value="UniProtKB-SubCell"/>
</dbReference>